<sequence>MYNKPQKSRKHKKIKAIDPFNVKALEERKKQNTKNLPPKNDEQEVPRAFKELLLMGQQMDKASTDKAGKRKTKRNKKEEDDEFVKHKWENEQQFLNRINRETSNFVNEQLLKIKYDIQEKLQDDSDEGDSDEDYNVQNSTIRKETKLLNSIVIKDSTSNQKGTIPKKKRKKRKNQADPLKMTDFVAFGERNDNPPNLTPFIGKLSKKQPTEKLNLKSWDKARKHLFTSVLKYKTRKKFSRFAPEER</sequence>
<feature type="compositionally biased region" description="Basic residues" evidence="1">
    <location>
        <begin position="164"/>
        <end position="173"/>
    </location>
</feature>
<proteinExistence type="predicted"/>
<dbReference type="PANTHER" id="PTHR21838">
    <property type="entry name" value="COILED-COIL DOMAIN-CONTAINING PROTEIN 137"/>
    <property type="match status" value="1"/>
</dbReference>
<evidence type="ECO:0000256" key="1">
    <source>
        <dbReference type="SAM" id="MobiDB-lite"/>
    </source>
</evidence>
<organism evidence="2 3">
    <name type="scientific">Romanomermis culicivorax</name>
    <name type="common">Nematode worm</name>
    <dbReference type="NCBI Taxonomy" id="13658"/>
    <lineage>
        <taxon>Eukaryota</taxon>
        <taxon>Metazoa</taxon>
        <taxon>Ecdysozoa</taxon>
        <taxon>Nematoda</taxon>
        <taxon>Enoplea</taxon>
        <taxon>Dorylaimia</taxon>
        <taxon>Mermithida</taxon>
        <taxon>Mermithoidea</taxon>
        <taxon>Mermithidae</taxon>
        <taxon>Romanomermis</taxon>
    </lineage>
</organism>
<feature type="region of interest" description="Disordered" evidence="1">
    <location>
        <begin position="25"/>
        <end position="84"/>
    </location>
</feature>
<dbReference type="GO" id="GO:0005634">
    <property type="term" value="C:nucleus"/>
    <property type="evidence" value="ECO:0007669"/>
    <property type="project" value="TreeGrafter"/>
</dbReference>
<reference evidence="3" key="1">
    <citation type="submission" date="2022-11" db="UniProtKB">
        <authorList>
            <consortium name="WormBaseParasite"/>
        </authorList>
    </citation>
    <scope>IDENTIFICATION</scope>
</reference>
<accession>A0A915JDF9</accession>
<name>A0A915JDF9_ROMCU</name>
<feature type="compositionally biased region" description="Basic and acidic residues" evidence="1">
    <location>
        <begin position="39"/>
        <end position="50"/>
    </location>
</feature>
<dbReference type="WBParaSite" id="nRc.2.0.1.t24514-RA">
    <property type="protein sequence ID" value="nRc.2.0.1.t24514-RA"/>
    <property type="gene ID" value="nRc.2.0.1.g24514"/>
</dbReference>
<feature type="region of interest" description="Disordered" evidence="1">
    <location>
        <begin position="157"/>
        <end position="180"/>
    </location>
</feature>
<evidence type="ECO:0000313" key="2">
    <source>
        <dbReference type="Proteomes" id="UP000887565"/>
    </source>
</evidence>
<dbReference type="InterPro" id="IPR026680">
    <property type="entry name" value="CCDC137"/>
</dbReference>
<dbReference type="PANTHER" id="PTHR21838:SF2">
    <property type="entry name" value="COILED-COIL DOMAIN-CONTAINING PROTEIN 137"/>
    <property type="match status" value="1"/>
</dbReference>
<dbReference type="AlphaFoldDB" id="A0A915JDF9"/>
<evidence type="ECO:0000313" key="3">
    <source>
        <dbReference type="WBParaSite" id="nRc.2.0.1.t24514-RA"/>
    </source>
</evidence>
<dbReference type="Proteomes" id="UP000887565">
    <property type="component" value="Unplaced"/>
</dbReference>
<keyword evidence="2" id="KW-1185">Reference proteome</keyword>
<protein>
    <submittedName>
        <fullName evidence="3">Uncharacterized protein</fullName>
    </submittedName>
</protein>